<keyword evidence="1" id="KW-0812">Transmembrane</keyword>
<evidence type="ECO:0000256" key="1">
    <source>
        <dbReference type="SAM" id="Phobius"/>
    </source>
</evidence>
<reference evidence="2 3" key="1">
    <citation type="submission" date="2022-01" db="EMBL/GenBank/DDBJ databases">
        <authorList>
            <person name="Xiong W."/>
            <person name="Schranz E."/>
        </authorList>
    </citation>
    <scope>NUCLEOTIDE SEQUENCE [LARGE SCALE GENOMIC DNA]</scope>
</reference>
<sequence length="128" mass="14054">MGTILSSNREPLLALPKWGQRKPLRRQERVPAPWIELRRWLPPRVRRRRELKFSSQCLKLEPFLSMKLSIVKKASVLVVVALSAVATVSAQAMAPAPSPDAGAAFSIPASGVMIGTSLVLSFVALLRN</sequence>
<dbReference type="PANTHER" id="PTHR33659">
    <property type="entry name" value="PROTEIN, PUTATIVE-RELATED-RELATED"/>
    <property type="match status" value="1"/>
</dbReference>
<dbReference type="Proteomes" id="UP001157418">
    <property type="component" value="Unassembled WGS sequence"/>
</dbReference>
<keyword evidence="3" id="KW-1185">Reference proteome</keyword>
<evidence type="ECO:0000313" key="3">
    <source>
        <dbReference type="Proteomes" id="UP001157418"/>
    </source>
</evidence>
<protein>
    <submittedName>
        <fullName evidence="2">Uncharacterized protein</fullName>
    </submittedName>
</protein>
<keyword evidence="1" id="KW-0472">Membrane</keyword>
<feature type="transmembrane region" description="Helical" evidence="1">
    <location>
        <begin position="105"/>
        <end position="126"/>
    </location>
</feature>
<proteinExistence type="predicted"/>
<organism evidence="2 3">
    <name type="scientific">Lactuca virosa</name>
    <dbReference type="NCBI Taxonomy" id="75947"/>
    <lineage>
        <taxon>Eukaryota</taxon>
        <taxon>Viridiplantae</taxon>
        <taxon>Streptophyta</taxon>
        <taxon>Embryophyta</taxon>
        <taxon>Tracheophyta</taxon>
        <taxon>Spermatophyta</taxon>
        <taxon>Magnoliopsida</taxon>
        <taxon>eudicotyledons</taxon>
        <taxon>Gunneridae</taxon>
        <taxon>Pentapetalae</taxon>
        <taxon>asterids</taxon>
        <taxon>campanulids</taxon>
        <taxon>Asterales</taxon>
        <taxon>Asteraceae</taxon>
        <taxon>Cichorioideae</taxon>
        <taxon>Cichorieae</taxon>
        <taxon>Lactucinae</taxon>
        <taxon>Lactuca</taxon>
    </lineage>
</organism>
<keyword evidence="1" id="KW-1133">Transmembrane helix</keyword>
<dbReference type="EMBL" id="CAKMRJ010005523">
    <property type="protein sequence ID" value="CAH1446680.1"/>
    <property type="molecule type" value="Genomic_DNA"/>
</dbReference>
<gene>
    <name evidence="2" type="ORF">LVIROSA_LOCUS32356</name>
</gene>
<accession>A0AAU9P8Y0</accession>
<evidence type="ECO:0000313" key="2">
    <source>
        <dbReference type="EMBL" id="CAH1446680.1"/>
    </source>
</evidence>
<name>A0AAU9P8Y0_9ASTR</name>
<dbReference type="PANTHER" id="PTHR33659:SF11">
    <property type="entry name" value="TRANSMEMBRANE PROTEIN"/>
    <property type="match status" value="1"/>
</dbReference>
<comment type="caution">
    <text evidence="2">The sequence shown here is derived from an EMBL/GenBank/DDBJ whole genome shotgun (WGS) entry which is preliminary data.</text>
</comment>
<feature type="transmembrane region" description="Helical" evidence="1">
    <location>
        <begin position="74"/>
        <end position="93"/>
    </location>
</feature>
<dbReference type="AlphaFoldDB" id="A0AAU9P8Y0"/>